<feature type="chain" id="PRO_5041238728" evidence="2">
    <location>
        <begin position="24"/>
        <end position="480"/>
    </location>
</feature>
<dbReference type="AlphaFoldDB" id="A0AA39Q327"/>
<comment type="caution">
    <text evidence="3">The sequence shown here is derived from an EMBL/GenBank/DDBJ whole genome shotgun (WGS) entry which is preliminary data.</text>
</comment>
<dbReference type="EMBL" id="JAUEPU010000018">
    <property type="protein sequence ID" value="KAK0495235.1"/>
    <property type="molecule type" value="Genomic_DNA"/>
</dbReference>
<feature type="compositionally biased region" description="Acidic residues" evidence="1">
    <location>
        <begin position="108"/>
        <end position="129"/>
    </location>
</feature>
<dbReference type="Proteomes" id="UP001175228">
    <property type="component" value="Unassembled WGS sequence"/>
</dbReference>
<keyword evidence="4" id="KW-1185">Reference proteome</keyword>
<dbReference type="Pfam" id="PF20414">
    <property type="entry name" value="DUF6698"/>
    <property type="match status" value="1"/>
</dbReference>
<feature type="compositionally biased region" description="Basic and acidic residues" evidence="1">
    <location>
        <begin position="96"/>
        <end position="105"/>
    </location>
</feature>
<evidence type="ECO:0000256" key="2">
    <source>
        <dbReference type="SAM" id="SignalP"/>
    </source>
</evidence>
<protein>
    <submittedName>
        <fullName evidence="3">Uncharacterized protein</fullName>
    </submittedName>
</protein>
<evidence type="ECO:0000256" key="1">
    <source>
        <dbReference type="SAM" id="MobiDB-lite"/>
    </source>
</evidence>
<gene>
    <name evidence="3" type="ORF">EDD18DRAFT_1354450</name>
</gene>
<keyword evidence="2" id="KW-0732">Signal</keyword>
<evidence type="ECO:0000313" key="4">
    <source>
        <dbReference type="Proteomes" id="UP001175228"/>
    </source>
</evidence>
<sequence length="480" mass="54578">MTCLSFLLAITFILPALYRYASASILSQQELEASQQELEAYQQQQACKVKDDIDPAVQAYLTRPQVPLPPLESEDKDIKEVTKESEDEEEASEAEVEGKQRERGYGYESEDEDKNENDDEDEDNNDNDNNENNNGMKAQSGGKHCKKEPTRKIVKKAAWCSGYMQKQMFILDTCHTIGKLVPRAVSLFTPMDDIMWAGACHFNKAIKLGIEITDHPYSTLNEKLFDILVKFLEQDIAIFEALNCFPNTQIGMQMMIKDLCLGFKESRRSDTNKVQTDILMLLIKDPLNDSLTLPKPAHKTVQGFHHINTGHLLCPQIHLQCFNENECFIFNLTNSRVKVMASEWPSFVYNQDLYNPLDAKTGLMVTPQNRMGQNVGVSQRSMVFVVTGHMIAYAACQTHYALSSKDGWCKQDRAFNMTAFYGSIVTLFEDQPDDIWVLQTLAWWNEQVFGDENGHVDVDRTQDDLPPTSTIARMTAHHEA</sequence>
<name>A0AA39Q327_9AGAR</name>
<evidence type="ECO:0000313" key="3">
    <source>
        <dbReference type="EMBL" id="KAK0495235.1"/>
    </source>
</evidence>
<proteinExistence type="predicted"/>
<organism evidence="3 4">
    <name type="scientific">Armillaria luteobubalina</name>
    <dbReference type="NCBI Taxonomy" id="153913"/>
    <lineage>
        <taxon>Eukaryota</taxon>
        <taxon>Fungi</taxon>
        <taxon>Dikarya</taxon>
        <taxon>Basidiomycota</taxon>
        <taxon>Agaricomycotina</taxon>
        <taxon>Agaricomycetes</taxon>
        <taxon>Agaricomycetidae</taxon>
        <taxon>Agaricales</taxon>
        <taxon>Marasmiineae</taxon>
        <taxon>Physalacriaceae</taxon>
        <taxon>Armillaria</taxon>
    </lineage>
</organism>
<feature type="region of interest" description="Disordered" evidence="1">
    <location>
        <begin position="61"/>
        <end position="149"/>
    </location>
</feature>
<feature type="compositionally biased region" description="Acidic residues" evidence="1">
    <location>
        <begin position="85"/>
        <end position="95"/>
    </location>
</feature>
<dbReference type="InterPro" id="IPR046521">
    <property type="entry name" value="DUF6698"/>
</dbReference>
<accession>A0AA39Q327</accession>
<reference evidence="3" key="1">
    <citation type="submission" date="2023-06" db="EMBL/GenBank/DDBJ databases">
        <authorList>
            <consortium name="Lawrence Berkeley National Laboratory"/>
            <person name="Ahrendt S."/>
            <person name="Sahu N."/>
            <person name="Indic B."/>
            <person name="Wong-Bajracharya J."/>
            <person name="Merenyi Z."/>
            <person name="Ke H.-M."/>
            <person name="Monk M."/>
            <person name="Kocsube S."/>
            <person name="Drula E."/>
            <person name="Lipzen A."/>
            <person name="Balint B."/>
            <person name="Henrissat B."/>
            <person name="Andreopoulos B."/>
            <person name="Martin F.M."/>
            <person name="Harder C.B."/>
            <person name="Rigling D."/>
            <person name="Ford K.L."/>
            <person name="Foster G.D."/>
            <person name="Pangilinan J."/>
            <person name="Papanicolaou A."/>
            <person name="Barry K."/>
            <person name="LaButti K."/>
            <person name="Viragh M."/>
            <person name="Koriabine M."/>
            <person name="Yan M."/>
            <person name="Riley R."/>
            <person name="Champramary S."/>
            <person name="Plett K.L."/>
            <person name="Tsai I.J."/>
            <person name="Slot J."/>
            <person name="Sipos G."/>
            <person name="Plett J."/>
            <person name="Nagy L.G."/>
            <person name="Grigoriev I.V."/>
        </authorList>
    </citation>
    <scope>NUCLEOTIDE SEQUENCE</scope>
    <source>
        <strain evidence="3">HWK02</strain>
    </source>
</reference>
<feature type="signal peptide" evidence="2">
    <location>
        <begin position="1"/>
        <end position="23"/>
    </location>
</feature>